<keyword evidence="6 15" id="KW-0597">Phosphoprotein</keyword>
<evidence type="ECO:0000259" key="18">
    <source>
        <dbReference type="PROSITE" id="PS50110"/>
    </source>
</evidence>
<feature type="domain" description="HPt" evidence="19">
    <location>
        <begin position="986"/>
        <end position="1085"/>
    </location>
</feature>
<feature type="domain" description="Response regulatory" evidence="18">
    <location>
        <begin position="819"/>
        <end position="935"/>
    </location>
</feature>
<dbReference type="SUPFAM" id="SSF53850">
    <property type="entry name" value="Periplasmic binding protein-like II"/>
    <property type="match status" value="2"/>
</dbReference>
<dbReference type="RefSeq" id="WP_159459917.1">
    <property type="nucleotide sequence ID" value="NZ_BDQM01000042.1"/>
</dbReference>
<keyword evidence="21" id="KW-1185">Reference proteome</keyword>
<dbReference type="SUPFAM" id="SSF55874">
    <property type="entry name" value="ATPase domain of HSP90 chaperone/DNA topoisomerase II/histidine kinase"/>
    <property type="match status" value="1"/>
</dbReference>
<evidence type="ECO:0000256" key="15">
    <source>
        <dbReference type="PROSITE-ProRule" id="PRU00169"/>
    </source>
</evidence>
<sequence>MFSLVIVLSFSTQIIANEIKADIEPAITHQLEPLNIALPKSLSTQNKRTYNVLVNFWQQWALQLNIQPHFIELNYKKALLALANGDIDVIAIGQYEEQYKNKFYFSLPVIKEQGVLYQLKSNQNKVKATQTTSLAIHSPFYKKDIFTEQKTMQVTFSTEISNILAQQTSYDYIYSTHPNNFEKTKRYQDYQRVKKHFNPLLIRAVFAKNKRQQAIAFNEGIRKFDNYSAEVRLSFHREGEEATFEMLLGHYLSQISIEQQEFLIDNPVVTYGIVGKGYPPYQIFADGVLTGLIGDKQALISKRIGITFEPVFFTSFDLVLAALKEQQIDFIPIISKTEQRSKDYAFTSTIGASQLAIISRHADKINSLNALANKRIAVIKGFLHSKIIKNKVPSAQLIYVDKPEDALQAINNNQVDAYIGDLSNTIYLANNLKLHALYFHMSKDFNTVSFISMATTQSNVILRDILDLGLSLINDEEAREIKNKWLKKTLVIQTDDHRYQALIDRGINIVVIVIITIVLYMFYRYRQQLIAVKYRQQIELALEEAKKARDEAEQSARAKTDFLARMSHEIRTPMNGVLGMAEAMSFTQLKPDQKELLDTLNSSAKSLMTLLNDILDFSKMDAGKLTLESTPTNLEELANAAMNNFRYKAESRGLQLIINVDETIKYNYLSDPTRLLQVLNNLISNSIKFTEHGFIQLTIKLAAQTVPKNDKWHDILFEIKDSGIGIAQEKTGTLFTPFVQAEQDTTRKFGGTGLGLSICKEIIDAMAGTISVSSIINVGSLFTIKVPLAPCKEQPKTALNMFKPTSLSEIQNDTLPPLKILLAEDNPVNRKVIAGQLKQLGLPCDIAENGLIAYQMYQQADYDIILSDCHMPEMDGFTLANKISTERKSIKPWLIAITADALEGAIQTCIDAGFDDYLAKPCPISSLKAKLEISAAALLIAQPKGFKEESTLQQADLTSPAVKQKGNSINTNTGIETTPHLNREITLELTGEDIELTLEILEAYLTNNDDFKDLINAHQQSQLSKVKDIAHKIKSAIRYLGADKLANIAETIEEHSANEKSNQLNELIVTLGKGLECLTEEVNHWCNEIRNKEVIK</sequence>
<dbReference type="InterPro" id="IPR005467">
    <property type="entry name" value="His_kinase_dom"/>
</dbReference>
<proteinExistence type="predicted"/>
<keyword evidence="12" id="KW-0902">Two-component regulatory system</keyword>
<dbReference type="Pfam" id="PF00072">
    <property type="entry name" value="Response_reg"/>
    <property type="match status" value="1"/>
</dbReference>
<dbReference type="InterPro" id="IPR036097">
    <property type="entry name" value="HisK_dim/P_sf"/>
</dbReference>
<evidence type="ECO:0000259" key="19">
    <source>
        <dbReference type="PROSITE" id="PS50894"/>
    </source>
</evidence>
<dbReference type="Pfam" id="PF00497">
    <property type="entry name" value="SBP_bac_3"/>
    <property type="match status" value="1"/>
</dbReference>
<protein>
    <recommendedName>
        <fullName evidence="3">histidine kinase</fullName>
        <ecNumber evidence="3">2.7.13.3</ecNumber>
    </recommendedName>
</protein>
<dbReference type="InterPro" id="IPR036890">
    <property type="entry name" value="HATPase_C_sf"/>
</dbReference>
<dbReference type="Gene3D" id="3.30.565.10">
    <property type="entry name" value="Histidine kinase-like ATPase, C-terminal domain"/>
    <property type="match status" value="1"/>
</dbReference>
<dbReference type="PANTHER" id="PTHR43047:SF64">
    <property type="entry name" value="HISTIDINE KINASE CONTAINING CHEY-HOMOLOGOUS RECEIVER DOMAIN AND PAS DOMAIN-RELATED"/>
    <property type="match status" value="1"/>
</dbReference>
<dbReference type="CDD" id="cd17546">
    <property type="entry name" value="REC_hyHK_CKI1_RcsC-like"/>
    <property type="match status" value="1"/>
</dbReference>
<dbReference type="InterPro" id="IPR011006">
    <property type="entry name" value="CheY-like_superfamily"/>
</dbReference>
<name>A0ABQ0MZA9_9GAMM</name>
<evidence type="ECO:0000256" key="7">
    <source>
        <dbReference type="ARBA" id="ARBA00022679"/>
    </source>
</evidence>
<evidence type="ECO:0000256" key="14">
    <source>
        <dbReference type="PROSITE-ProRule" id="PRU00110"/>
    </source>
</evidence>
<evidence type="ECO:0000313" key="21">
    <source>
        <dbReference type="Proteomes" id="UP000197068"/>
    </source>
</evidence>
<dbReference type="CDD" id="cd01007">
    <property type="entry name" value="PBP2_BvgS_HisK_like"/>
    <property type="match status" value="1"/>
</dbReference>
<evidence type="ECO:0000256" key="1">
    <source>
        <dbReference type="ARBA" id="ARBA00000085"/>
    </source>
</evidence>
<dbReference type="Gene3D" id="1.20.120.160">
    <property type="entry name" value="HPT domain"/>
    <property type="match status" value="1"/>
</dbReference>
<dbReference type="EMBL" id="BDQM01000042">
    <property type="protein sequence ID" value="GAW97703.1"/>
    <property type="molecule type" value="Genomic_DNA"/>
</dbReference>
<dbReference type="InterPro" id="IPR008207">
    <property type="entry name" value="Sig_transdc_His_kin_Hpt_dom"/>
</dbReference>
<dbReference type="Pfam" id="PF01627">
    <property type="entry name" value="Hpt"/>
    <property type="match status" value="1"/>
</dbReference>
<dbReference type="PANTHER" id="PTHR43047">
    <property type="entry name" value="TWO-COMPONENT HISTIDINE PROTEIN KINASE"/>
    <property type="match status" value="1"/>
</dbReference>
<dbReference type="CDD" id="cd00082">
    <property type="entry name" value="HisKA"/>
    <property type="match status" value="1"/>
</dbReference>
<dbReference type="SMART" id="SM00062">
    <property type="entry name" value="PBPb"/>
    <property type="match status" value="1"/>
</dbReference>
<dbReference type="SMART" id="SM00448">
    <property type="entry name" value="REC"/>
    <property type="match status" value="1"/>
</dbReference>
<dbReference type="Gene3D" id="1.10.287.130">
    <property type="match status" value="1"/>
</dbReference>
<dbReference type="SUPFAM" id="SSF47226">
    <property type="entry name" value="Histidine-containing phosphotransfer domain, HPT domain"/>
    <property type="match status" value="1"/>
</dbReference>
<evidence type="ECO:0000256" key="16">
    <source>
        <dbReference type="SAM" id="Coils"/>
    </source>
</evidence>
<evidence type="ECO:0000256" key="11">
    <source>
        <dbReference type="ARBA" id="ARBA00022989"/>
    </source>
</evidence>
<evidence type="ECO:0000256" key="9">
    <source>
        <dbReference type="ARBA" id="ARBA00022777"/>
    </source>
</evidence>
<dbReference type="InterPro" id="IPR001789">
    <property type="entry name" value="Sig_transdc_resp-reg_receiver"/>
</dbReference>
<keyword evidence="16" id="KW-0175">Coiled coil</keyword>
<dbReference type="GO" id="GO:0016301">
    <property type="term" value="F:kinase activity"/>
    <property type="evidence" value="ECO:0007669"/>
    <property type="project" value="UniProtKB-KW"/>
</dbReference>
<keyword evidence="9 20" id="KW-0418">Kinase</keyword>
<evidence type="ECO:0000313" key="20">
    <source>
        <dbReference type="EMBL" id="GAW97703.1"/>
    </source>
</evidence>
<accession>A0ABQ0MZA9</accession>
<dbReference type="Gene3D" id="3.40.190.10">
    <property type="entry name" value="Periplasmic binding protein-like II"/>
    <property type="match status" value="3"/>
</dbReference>
<evidence type="ECO:0000256" key="3">
    <source>
        <dbReference type="ARBA" id="ARBA00012438"/>
    </source>
</evidence>
<evidence type="ECO:0000256" key="13">
    <source>
        <dbReference type="ARBA" id="ARBA00023136"/>
    </source>
</evidence>
<organism evidence="20 21">
    <name type="scientific">Colwellia marinimaniae</name>
    <dbReference type="NCBI Taxonomy" id="1513592"/>
    <lineage>
        <taxon>Bacteria</taxon>
        <taxon>Pseudomonadati</taxon>
        <taxon>Pseudomonadota</taxon>
        <taxon>Gammaproteobacteria</taxon>
        <taxon>Alteromonadales</taxon>
        <taxon>Colwelliaceae</taxon>
        <taxon>Colwellia</taxon>
    </lineage>
</organism>
<dbReference type="Proteomes" id="UP000197068">
    <property type="component" value="Unassembled WGS sequence"/>
</dbReference>
<evidence type="ECO:0000256" key="2">
    <source>
        <dbReference type="ARBA" id="ARBA00004429"/>
    </source>
</evidence>
<keyword evidence="8" id="KW-0812">Transmembrane</keyword>
<dbReference type="InterPro" id="IPR004358">
    <property type="entry name" value="Sig_transdc_His_kin-like_C"/>
</dbReference>
<feature type="domain" description="Histidine kinase" evidence="17">
    <location>
        <begin position="565"/>
        <end position="790"/>
    </location>
</feature>
<feature type="modified residue" description="4-aspartylphosphate" evidence="15">
    <location>
        <position position="868"/>
    </location>
</feature>
<reference evidence="20 21" key="1">
    <citation type="submission" date="2017-06" db="EMBL/GenBank/DDBJ databases">
        <title>Whole Genome Sequences of Colwellia marinimaniae MTCD1.</title>
        <authorList>
            <person name="Kusumoto H."/>
            <person name="Inoue M."/>
            <person name="Tanikawa K."/>
            <person name="Maeji H."/>
            <person name="Cameron J.H."/>
            <person name="Bartlett D.H."/>
        </authorList>
    </citation>
    <scope>NUCLEOTIDE SEQUENCE [LARGE SCALE GENOMIC DNA]</scope>
    <source>
        <strain evidence="20 21">MTCD1</strain>
    </source>
</reference>
<comment type="catalytic activity">
    <reaction evidence="1">
        <text>ATP + protein L-histidine = ADP + protein N-phospho-L-histidine.</text>
        <dbReference type="EC" id="2.7.13.3"/>
    </reaction>
</comment>
<evidence type="ECO:0000259" key="17">
    <source>
        <dbReference type="PROSITE" id="PS50109"/>
    </source>
</evidence>
<evidence type="ECO:0000256" key="10">
    <source>
        <dbReference type="ARBA" id="ARBA00022840"/>
    </source>
</evidence>
<evidence type="ECO:0000256" key="12">
    <source>
        <dbReference type="ARBA" id="ARBA00023012"/>
    </source>
</evidence>
<dbReference type="SMART" id="SM00388">
    <property type="entry name" value="HisKA"/>
    <property type="match status" value="1"/>
</dbReference>
<gene>
    <name evidence="20" type="ORF">MTCD1_03343</name>
</gene>
<feature type="modified residue" description="Phosphohistidine" evidence="14">
    <location>
        <position position="1031"/>
    </location>
</feature>
<dbReference type="Gene3D" id="3.40.50.2300">
    <property type="match status" value="1"/>
</dbReference>
<comment type="subcellular location">
    <subcellularLocation>
        <location evidence="2">Cell inner membrane</location>
        <topology evidence="2">Multi-pass membrane protein</topology>
    </subcellularLocation>
</comment>
<dbReference type="SMART" id="SM00387">
    <property type="entry name" value="HATPase_c"/>
    <property type="match status" value="1"/>
</dbReference>
<dbReference type="PROSITE" id="PS50109">
    <property type="entry name" value="HIS_KIN"/>
    <property type="match status" value="1"/>
</dbReference>
<feature type="coiled-coil region" evidence="16">
    <location>
        <begin position="531"/>
        <end position="558"/>
    </location>
</feature>
<dbReference type="InterPro" id="IPR003594">
    <property type="entry name" value="HATPase_dom"/>
</dbReference>
<evidence type="ECO:0000256" key="5">
    <source>
        <dbReference type="ARBA" id="ARBA00022519"/>
    </source>
</evidence>
<dbReference type="CDD" id="cd16922">
    <property type="entry name" value="HATPase_EvgS-ArcB-TorS-like"/>
    <property type="match status" value="1"/>
</dbReference>
<keyword evidence="13" id="KW-0472">Membrane</keyword>
<evidence type="ECO:0000256" key="6">
    <source>
        <dbReference type="ARBA" id="ARBA00022553"/>
    </source>
</evidence>
<dbReference type="SUPFAM" id="SSF47384">
    <property type="entry name" value="Homodimeric domain of signal transducing histidine kinase"/>
    <property type="match status" value="1"/>
</dbReference>
<dbReference type="Pfam" id="PF02518">
    <property type="entry name" value="HATPase_c"/>
    <property type="match status" value="1"/>
</dbReference>
<dbReference type="SUPFAM" id="SSF52172">
    <property type="entry name" value="CheY-like"/>
    <property type="match status" value="1"/>
</dbReference>
<dbReference type="InterPro" id="IPR036641">
    <property type="entry name" value="HPT_dom_sf"/>
</dbReference>
<dbReference type="InterPro" id="IPR001638">
    <property type="entry name" value="Solute-binding_3/MltF_N"/>
</dbReference>
<evidence type="ECO:0000256" key="4">
    <source>
        <dbReference type="ARBA" id="ARBA00022475"/>
    </source>
</evidence>
<keyword evidence="5" id="KW-0997">Cell inner membrane</keyword>
<keyword evidence="4" id="KW-1003">Cell membrane</keyword>
<dbReference type="PRINTS" id="PR00344">
    <property type="entry name" value="BCTRLSENSOR"/>
</dbReference>
<dbReference type="PROSITE" id="PS50110">
    <property type="entry name" value="RESPONSE_REGULATORY"/>
    <property type="match status" value="1"/>
</dbReference>
<keyword evidence="10" id="KW-0547">Nucleotide-binding</keyword>
<dbReference type="InterPro" id="IPR003661">
    <property type="entry name" value="HisK_dim/P_dom"/>
</dbReference>
<evidence type="ECO:0000256" key="8">
    <source>
        <dbReference type="ARBA" id="ARBA00022692"/>
    </source>
</evidence>
<dbReference type="Pfam" id="PF00512">
    <property type="entry name" value="HisKA"/>
    <property type="match status" value="1"/>
</dbReference>
<dbReference type="PROSITE" id="PS50894">
    <property type="entry name" value="HPT"/>
    <property type="match status" value="1"/>
</dbReference>
<dbReference type="EC" id="2.7.13.3" evidence="3"/>
<comment type="caution">
    <text evidence="20">The sequence shown here is derived from an EMBL/GenBank/DDBJ whole genome shotgun (WGS) entry which is preliminary data.</text>
</comment>
<keyword evidence="7" id="KW-0808">Transferase</keyword>
<keyword evidence="11" id="KW-1133">Transmembrane helix</keyword>
<keyword evidence="10" id="KW-0067">ATP-binding</keyword>